<reference evidence="9 10" key="1">
    <citation type="submission" date="2017-08" db="EMBL/GenBank/DDBJ databases">
        <title>Infants hospitalized years apart are colonized by the same room-sourced microbial strains.</title>
        <authorList>
            <person name="Brooks B."/>
            <person name="Olm M.R."/>
            <person name="Firek B.A."/>
            <person name="Baker R."/>
            <person name="Thomas B.C."/>
            <person name="Morowitz M.J."/>
            <person name="Banfield J.F."/>
        </authorList>
    </citation>
    <scope>NUCLEOTIDE SEQUENCE [LARGE SCALE GENOMIC DNA]</scope>
    <source>
        <strain evidence="9">S2_005_002_R2_34</strain>
    </source>
</reference>
<proteinExistence type="inferred from homology"/>
<gene>
    <name evidence="9" type="ORF">DI556_16940</name>
</gene>
<sequence length="233" mass="25072">MSVILVFLLAVFGFAGWWLAHQRLMSKPWLEVGPDPVGGPGPDRMPTEKIALGVFLAVVGALFALFASAYFMRMAFSDWRPMPAPPILWLNTAMLAVASVALRCAVAGVRQGDIETTRIGLAGAVVATLSFLAGQLIAWRALAASGYVLAGNPSNSFFYVLTGLHGLHILGGLVALARTIPAAWGHGDARRLRLRIELCATYWDFLLLIWLGLLLVLTGGANRFVDICRAILS</sequence>
<dbReference type="InterPro" id="IPR013833">
    <property type="entry name" value="Cyt_c_oxidase_su3_a-hlx"/>
</dbReference>
<evidence type="ECO:0000256" key="7">
    <source>
        <dbReference type="SAM" id="Phobius"/>
    </source>
</evidence>
<evidence type="ECO:0000256" key="4">
    <source>
        <dbReference type="ARBA" id="ARBA00022989"/>
    </source>
</evidence>
<evidence type="ECO:0000313" key="9">
    <source>
        <dbReference type="EMBL" id="PZQ47532.1"/>
    </source>
</evidence>
<dbReference type="Pfam" id="PF00510">
    <property type="entry name" value="COX3"/>
    <property type="match status" value="1"/>
</dbReference>
<dbReference type="InterPro" id="IPR024791">
    <property type="entry name" value="Cyt_c/ubiquinol_Oxase_su3"/>
</dbReference>
<feature type="transmembrane region" description="Helical" evidence="7">
    <location>
        <begin position="198"/>
        <end position="217"/>
    </location>
</feature>
<dbReference type="AlphaFoldDB" id="A0A2W5N239"/>
<dbReference type="InterPro" id="IPR000298">
    <property type="entry name" value="Cyt_c_oxidase-like_su3"/>
</dbReference>
<dbReference type="PROSITE" id="PS50253">
    <property type="entry name" value="COX3"/>
    <property type="match status" value="1"/>
</dbReference>
<feature type="transmembrane region" description="Helical" evidence="7">
    <location>
        <begin position="119"/>
        <end position="137"/>
    </location>
</feature>
<feature type="transmembrane region" description="Helical" evidence="7">
    <location>
        <begin position="50"/>
        <end position="72"/>
    </location>
</feature>
<keyword evidence="4 7" id="KW-1133">Transmembrane helix</keyword>
<organism evidence="9 10">
    <name type="scientific">Rhodovulum sulfidophilum</name>
    <name type="common">Rhodobacter sulfidophilus</name>
    <dbReference type="NCBI Taxonomy" id="35806"/>
    <lineage>
        <taxon>Bacteria</taxon>
        <taxon>Pseudomonadati</taxon>
        <taxon>Pseudomonadota</taxon>
        <taxon>Alphaproteobacteria</taxon>
        <taxon>Rhodobacterales</taxon>
        <taxon>Paracoccaceae</taxon>
        <taxon>Rhodovulum</taxon>
    </lineage>
</organism>
<dbReference type="GO" id="GO:0019646">
    <property type="term" value="P:aerobic electron transport chain"/>
    <property type="evidence" value="ECO:0007669"/>
    <property type="project" value="InterPro"/>
</dbReference>
<evidence type="ECO:0000259" key="8">
    <source>
        <dbReference type="PROSITE" id="PS50253"/>
    </source>
</evidence>
<dbReference type="PANTHER" id="PTHR11403">
    <property type="entry name" value="CYTOCHROME C OXIDASE SUBUNIT III"/>
    <property type="match status" value="1"/>
</dbReference>
<comment type="subcellular location">
    <subcellularLocation>
        <location evidence="6">Cell membrane</location>
        <topology evidence="6">Multi-pass membrane protein</topology>
    </subcellularLocation>
    <subcellularLocation>
        <location evidence="1">Membrane</location>
        <topology evidence="1">Multi-pass membrane protein</topology>
    </subcellularLocation>
</comment>
<evidence type="ECO:0000256" key="2">
    <source>
        <dbReference type="ARBA" id="ARBA00010581"/>
    </source>
</evidence>
<keyword evidence="5 7" id="KW-0472">Membrane</keyword>
<accession>A0A2W5N239</accession>
<dbReference type="SUPFAM" id="SSF81452">
    <property type="entry name" value="Cytochrome c oxidase subunit III-like"/>
    <property type="match status" value="1"/>
</dbReference>
<dbReference type="GO" id="GO:0005886">
    <property type="term" value="C:plasma membrane"/>
    <property type="evidence" value="ECO:0007669"/>
    <property type="project" value="UniProtKB-SubCell"/>
</dbReference>
<dbReference type="PANTHER" id="PTHR11403:SF10">
    <property type="entry name" value="CYTOCHROME C OXIDASE"/>
    <property type="match status" value="1"/>
</dbReference>
<dbReference type="InterPro" id="IPR035973">
    <property type="entry name" value="Cyt_c_oxidase_su3-like_sf"/>
</dbReference>
<dbReference type="Gene3D" id="1.20.120.80">
    <property type="entry name" value="Cytochrome c oxidase, subunit III, four-helix bundle"/>
    <property type="match status" value="1"/>
</dbReference>
<dbReference type="GO" id="GO:0004129">
    <property type="term" value="F:cytochrome-c oxidase activity"/>
    <property type="evidence" value="ECO:0007669"/>
    <property type="project" value="InterPro"/>
</dbReference>
<evidence type="ECO:0000256" key="5">
    <source>
        <dbReference type="ARBA" id="ARBA00023136"/>
    </source>
</evidence>
<evidence type="ECO:0000256" key="3">
    <source>
        <dbReference type="ARBA" id="ARBA00022692"/>
    </source>
</evidence>
<evidence type="ECO:0000313" key="10">
    <source>
        <dbReference type="Proteomes" id="UP000249185"/>
    </source>
</evidence>
<evidence type="ECO:0000256" key="6">
    <source>
        <dbReference type="RuleBase" id="RU003376"/>
    </source>
</evidence>
<evidence type="ECO:0000256" key="1">
    <source>
        <dbReference type="ARBA" id="ARBA00004141"/>
    </source>
</evidence>
<dbReference type="Proteomes" id="UP000249185">
    <property type="component" value="Unassembled WGS sequence"/>
</dbReference>
<dbReference type="EMBL" id="QFPW01000016">
    <property type="protein sequence ID" value="PZQ47532.1"/>
    <property type="molecule type" value="Genomic_DNA"/>
</dbReference>
<feature type="transmembrane region" description="Helical" evidence="7">
    <location>
        <begin position="157"/>
        <end position="177"/>
    </location>
</feature>
<name>A0A2W5N239_RHOSU</name>
<comment type="similarity">
    <text evidence="2 6">Belongs to the cytochrome c oxidase subunit 3 family.</text>
</comment>
<feature type="domain" description="Heme-copper oxidase subunit III family profile" evidence="8">
    <location>
        <begin position="1"/>
        <end position="222"/>
    </location>
</feature>
<comment type="caution">
    <text evidence="9">The sequence shown here is derived from an EMBL/GenBank/DDBJ whole genome shotgun (WGS) entry which is preliminary data.</text>
</comment>
<protein>
    <submittedName>
        <fullName evidence="9">Cytochrome-c oxidase</fullName>
    </submittedName>
</protein>
<keyword evidence="3 6" id="KW-0812">Transmembrane</keyword>